<dbReference type="RefSeq" id="WP_013458598.1">
    <property type="nucleotide sequence ID" value="NC_014761.1"/>
</dbReference>
<evidence type="ECO:0000313" key="6">
    <source>
        <dbReference type="EMBL" id="ADR37428.1"/>
    </source>
</evidence>
<reference evidence="7" key="1">
    <citation type="submission" date="2010-11" db="EMBL/GenBank/DDBJ databases">
        <title>The complete sequence of chromosome of Oceanithermus profundus DSM 14977.</title>
        <authorList>
            <consortium name="US DOE Joint Genome Institute (JGI-PGF)"/>
            <person name="Lucas S."/>
            <person name="Copeland A."/>
            <person name="Lapidus A."/>
            <person name="Bruce D."/>
            <person name="Goodwin L."/>
            <person name="Pitluck S."/>
            <person name="Kyrpides N."/>
            <person name="Mavromatis K."/>
            <person name="Pagani I."/>
            <person name="Ivanova N."/>
            <person name="Zhang X."/>
            <person name="Brettin T."/>
            <person name="Detter J.C."/>
            <person name="Tapia R."/>
            <person name="Han C."/>
            <person name="Land M."/>
            <person name="Hauser L."/>
            <person name="Markowitz V."/>
            <person name="Cheng J.-F."/>
            <person name="Hugenholtz P."/>
            <person name="Woyke T."/>
            <person name="Wu D."/>
            <person name="Tindall B."/>
            <person name="Faehnrich R."/>
            <person name="Brambilla E."/>
            <person name="Klenk H.-P."/>
            <person name="Eisen J.A."/>
        </authorList>
    </citation>
    <scope>NUCLEOTIDE SEQUENCE [LARGE SCALE GENOMIC DNA]</scope>
    <source>
        <strain evidence="7">DSM 14977 / NBRC 100410 / VKM B-2274 / 506</strain>
    </source>
</reference>
<evidence type="ECO:0000256" key="3">
    <source>
        <dbReference type="ARBA" id="ARBA00022741"/>
    </source>
</evidence>
<dbReference type="eggNOG" id="COG1131">
    <property type="taxonomic scope" value="Bacteria"/>
</dbReference>
<feature type="domain" description="ABC transporter" evidence="5">
    <location>
        <begin position="7"/>
        <end position="237"/>
    </location>
</feature>
<dbReference type="EMBL" id="CP002361">
    <property type="protein sequence ID" value="ADR37428.1"/>
    <property type="molecule type" value="Genomic_DNA"/>
</dbReference>
<dbReference type="Proteomes" id="UP000008722">
    <property type="component" value="Chromosome"/>
</dbReference>
<dbReference type="HOGENOM" id="CLU_000604_1_2_0"/>
<keyword evidence="7" id="KW-1185">Reference proteome</keyword>
<proteinExistence type="inferred from homology"/>
<dbReference type="SMART" id="SM00382">
    <property type="entry name" value="AAA"/>
    <property type="match status" value="1"/>
</dbReference>
<name>E4UA51_OCEP5</name>
<dbReference type="GO" id="GO:0005524">
    <property type="term" value="F:ATP binding"/>
    <property type="evidence" value="ECO:0007669"/>
    <property type="project" value="UniProtKB-KW"/>
</dbReference>
<dbReference type="Pfam" id="PF00005">
    <property type="entry name" value="ABC_tran"/>
    <property type="match status" value="1"/>
</dbReference>
<dbReference type="CDD" id="cd03230">
    <property type="entry name" value="ABC_DR_subfamily_A"/>
    <property type="match status" value="1"/>
</dbReference>
<accession>E4UA51</accession>
<evidence type="ECO:0000313" key="7">
    <source>
        <dbReference type="Proteomes" id="UP000008722"/>
    </source>
</evidence>
<dbReference type="Gene3D" id="3.40.50.300">
    <property type="entry name" value="P-loop containing nucleotide triphosphate hydrolases"/>
    <property type="match status" value="1"/>
</dbReference>
<dbReference type="PANTHER" id="PTHR42711:SF5">
    <property type="entry name" value="ABC TRANSPORTER ATP-BINDING PROTEIN NATA"/>
    <property type="match status" value="1"/>
</dbReference>
<dbReference type="InterPro" id="IPR027417">
    <property type="entry name" value="P-loop_NTPase"/>
</dbReference>
<dbReference type="InterPro" id="IPR050763">
    <property type="entry name" value="ABC_transporter_ATP-binding"/>
</dbReference>
<evidence type="ECO:0000256" key="4">
    <source>
        <dbReference type="ARBA" id="ARBA00022840"/>
    </source>
</evidence>
<gene>
    <name evidence="6" type="ordered locus">Ocepr_1977</name>
</gene>
<dbReference type="KEGG" id="opr:Ocepr_1977"/>
<dbReference type="OrthoDB" id="30025at2"/>
<dbReference type="SUPFAM" id="SSF52540">
    <property type="entry name" value="P-loop containing nucleoside triphosphate hydrolases"/>
    <property type="match status" value="1"/>
</dbReference>
<evidence type="ECO:0000256" key="1">
    <source>
        <dbReference type="ARBA" id="ARBA00005417"/>
    </source>
</evidence>
<dbReference type="PANTHER" id="PTHR42711">
    <property type="entry name" value="ABC TRANSPORTER ATP-BINDING PROTEIN"/>
    <property type="match status" value="1"/>
</dbReference>
<sequence length="310" mass="34039">MEPAQAVVADGVSKNFNGKHALKGVSLEVQRGQVVGLLGPNGAGKTTLIKIVLGLLLADTGRVFLRTAEGEARVAAGRIGVVMEGNRNFYANIPAMTNAVYFAATRGVAPRMAAGRFRRWAARFGLDEEVLQRPLATFSRGMQQKAALAISLLHDPDFVILDEPTLGLDPGSRLELEKIVRDLVDAGKGLLIASHDLGFIQRTADRVVFIREGRVVLDDATARILRRYEKPWYLVRTAKEVGDLPPAWQGASRWRRRDAHTLIFTGDWEELRRDLCAASELEVTALEKESASLEDVFMEIQGEGHDVDAS</sequence>
<dbReference type="STRING" id="670487.Ocepr_1977"/>
<protein>
    <submittedName>
        <fullName evidence="6">ABC transporter related protein</fullName>
    </submittedName>
</protein>
<dbReference type="InterPro" id="IPR003593">
    <property type="entry name" value="AAA+_ATPase"/>
</dbReference>
<keyword evidence="3" id="KW-0547">Nucleotide-binding</keyword>
<dbReference type="InterPro" id="IPR003439">
    <property type="entry name" value="ABC_transporter-like_ATP-bd"/>
</dbReference>
<dbReference type="AlphaFoldDB" id="E4UA51"/>
<dbReference type="PROSITE" id="PS50893">
    <property type="entry name" value="ABC_TRANSPORTER_2"/>
    <property type="match status" value="1"/>
</dbReference>
<comment type="similarity">
    <text evidence="1">Belongs to the ABC transporter superfamily.</text>
</comment>
<organism evidence="6 7">
    <name type="scientific">Oceanithermus profundus (strain DSM 14977 / NBRC 100410 / VKM B-2274 / 506)</name>
    <dbReference type="NCBI Taxonomy" id="670487"/>
    <lineage>
        <taxon>Bacteria</taxon>
        <taxon>Thermotogati</taxon>
        <taxon>Deinococcota</taxon>
        <taxon>Deinococci</taxon>
        <taxon>Thermales</taxon>
        <taxon>Thermaceae</taxon>
        <taxon>Oceanithermus</taxon>
    </lineage>
</organism>
<dbReference type="GO" id="GO:0016887">
    <property type="term" value="F:ATP hydrolysis activity"/>
    <property type="evidence" value="ECO:0007669"/>
    <property type="project" value="InterPro"/>
</dbReference>
<evidence type="ECO:0000256" key="2">
    <source>
        <dbReference type="ARBA" id="ARBA00022448"/>
    </source>
</evidence>
<keyword evidence="4" id="KW-0067">ATP-binding</keyword>
<keyword evidence="2" id="KW-0813">Transport</keyword>
<evidence type="ECO:0000259" key="5">
    <source>
        <dbReference type="PROSITE" id="PS50893"/>
    </source>
</evidence>
<reference evidence="6 7" key="2">
    <citation type="journal article" date="2011" name="Stand. Genomic Sci.">
        <title>Complete genome sequence of Oceanithermus profundus type strain (506).</title>
        <authorList>
            <person name="Pati A."/>
            <person name="Zhang X."/>
            <person name="Lapidus A."/>
            <person name="Nolan M."/>
            <person name="Lucas S."/>
            <person name="Del Rio T.G."/>
            <person name="Tice H."/>
            <person name="Cheng J.F."/>
            <person name="Tapia R."/>
            <person name="Han C."/>
            <person name="Goodwin L."/>
            <person name="Pitluck S."/>
            <person name="Liolios K."/>
            <person name="Pagani I."/>
            <person name="Ivanova N."/>
            <person name="Mavromatis K."/>
            <person name="Chen A."/>
            <person name="Palaniappan K."/>
            <person name="Hauser L."/>
            <person name="Jeffries C.D."/>
            <person name="Brambilla E.M."/>
            <person name="Rohl A."/>
            <person name="Mwirichia R."/>
            <person name="Rohde M."/>
            <person name="Tindall B.J."/>
            <person name="Sikorski J."/>
            <person name="Wirth R."/>
            <person name="Goker M."/>
            <person name="Woyke T."/>
            <person name="Detter J.C."/>
            <person name="Bristow J."/>
            <person name="Eisen J.A."/>
            <person name="Markowitz V."/>
            <person name="Hugenholtz P."/>
            <person name="Kyrpides N.C."/>
            <person name="Klenk H.P."/>
            <person name="Land M."/>
        </authorList>
    </citation>
    <scope>NUCLEOTIDE SEQUENCE [LARGE SCALE GENOMIC DNA]</scope>
    <source>
        <strain evidence="7">DSM 14977 / NBRC 100410 / VKM B-2274 / 506</strain>
    </source>
</reference>